<name>A0A7S9DWJ6_9ALTE</name>
<gene>
    <name evidence="1" type="ORF">IT774_14415</name>
</gene>
<accession>A0A7S9DWJ6</accession>
<dbReference type="RefSeq" id="WP_195810379.1">
    <property type="nucleotide sequence ID" value="NZ_CP064795.1"/>
</dbReference>
<reference evidence="1 2" key="1">
    <citation type="submission" date="2020-11" db="EMBL/GenBank/DDBJ databases">
        <title>Complete genome sequence for Salinimonas sp. strain G2-b.</title>
        <authorList>
            <person name="Park S.-J."/>
        </authorList>
    </citation>
    <scope>NUCLEOTIDE SEQUENCE [LARGE SCALE GENOMIC DNA]</scope>
    <source>
        <strain evidence="1 2">G2-b</strain>
    </source>
</reference>
<evidence type="ECO:0000313" key="1">
    <source>
        <dbReference type="EMBL" id="QPG05289.1"/>
    </source>
</evidence>
<dbReference type="KEGG" id="smaa:IT774_14415"/>
<organism evidence="1 2">
    <name type="scientific">Salinimonas marina</name>
    <dbReference type="NCBI Taxonomy" id="2785918"/>
    <lineage>
        <taxon>Bacteria</taxon>
        <taxon>Pseudomonadati</taxon>
        <taxon>Pseudomonadota</taxon>
        <taxon>Gammaproteobacteria</taxon>
        <taxon>Alteromonadales</taxon>
        <taxon>Alteromonadaceae</taxon>
        <taxon>Alteromonas/Salinimonas group</taxon>
        <taxon>Salinimonas</taxon>
    </lineage>
</organism>
<dbReference type="AlphaFoldDB" id="A0A7S9DWJ6"/>
<evidence type="ECO:0000313" key="2">
    <source>
        <dbReference type="Proteomes" id="UP000595095"/>
    </source>
</evidence>
<sequence length="283" mass="31414">MLSVLRKLSAVVAVMAVVLVGLVVLALDTTALVKSTASEQIDEADTVKQLIREVKRSISDRHTQHTIKISEKQAASLVGFVQRAVPDIQGNVDITPEASQIQGTLALPVLNQSVYLNVDMRLLPDTGLNLEYIKIGSLYLPGQYAVKLVEFVINQYTDSKIGSKAREQISLVAMQPNVIAVTIKPMDNFLRELNYIRSNMGSHDNDELTELTGYYLRYIAGRELSLAKKPQPFNQYLKLIMARAREQSNQDNVLLHNKASVLALAVFIGHHRMANFVGMCNPI</sequence>
<dbReference type="EMBL" id="CP064795">
    <property type="protein sequence ID" value="QPG05289.1"/>
    <property type="molecule type" value="Genomic_DNA"/>
</dbReference>
<protein>
    <submittedName>
        <fullName evidence="1">Uncharacterized protein</fullName>
    </submittedName>
</protein>
<proteinExistence type="predicted"/>
<keyword evidence="2" id="KW-1185">Reference proteome</keyword>
<dbReference type="Proteomes" id="UP000595095">
    <property type="component" value="Chromosome"/>
</dbReference>